<dbReference type="Proteomes" id="UP001428341">
    <property type="component" value="Unassembled WGS sequence"/>
</dbReference>
<gene>
    <name evidence="1" type="ORF">WN944_011272</name>
</gene>
<dbReference type="AlphaFoldDB" id="A0AAP0MZJ9"/>
<protein>
    <submittedName>
        <fullName evidence="1">Uncharacterized protein</fullName>
    </submittedName>
</protein>
<evidence type="ECO:0000313" key="2">
    <source>
        <dbReference type="Proteomes" id="UP001428341"/>
    </source>
</evidence>
<accession>A0AAP0MZJ9</accession>
<name>A0AAP0MZJ9_9ROSI</name>
<dbReference type="EMBL" id="JBCGBO010000002">
    <property type="protein sequence ID" value="KAK9222832.1"/>
    <property type="molecule type" value="Genomic_DNA"/>
</dbReference>
<reference evidence="1 2" key="1">
    <citation type="submission" date="2024-05" db="EMBL/GenBank/DDBJ databases">
        <title>Haplotype-resolved chromosome-level genome assembly of Huyou (Citrus changshanensis).</title>
        <authorList>
            <person name="Miao C."/>
            <person name="Chen W."/>
            <person name="Wu Y."/>
            <person name="Wang L."/>
            <person name="Zhao S."/>
            <person name="Grierson D."/>
            <person name="Xu C."/>
            <person name="Chen K."/>
        </authorList>
    </citation>
    <scope>NUCLEOTIDE SEQUENCE [LARGE SCALE GENOMIC DNA]</scope>
    <source>
        <strain evidence="1">01-14</strain>
        <tissue evidence="1">Leaf</tissue>
    </source>
</reference>
<proteinExistence type="predicted"/>
<evidence type="ECO:0000313" key="1">
    <source>
        <dbReference type="EMBL" id="KAK9222832.1"/>
    </source>
</evidence>
<comment type="caution">
    <text evidence="1">The sequence shown here is derived from an EMBL/GenBank/DDBJ whole genome shotgun (WGS) entry which is preliminary data.</text>
</comment>
<keyword evidence="2" id="KW-1185">Reference proteome</keyword>
<sequence>MQLNILCWHSIIAKERKQVGLVFRDCDQHGFPSVGPNIKHSSDMMICGFKDLELFSNATSIKPCFCLKTGFLDMDERHSIYAKAQSKKTLNHTNLYLTLYLPEGCHSHEKKRWALLLSISFSLFLHLQDTLKFLLAGDEIGLLMVTERNGSCKGTAFDLLNILQLTSPSCYLGDSVDCKSKLTACPFMETK</sequence>
<organism evidence="1 2">
    <name type="scientific">Citrus x changshan-huyou</name>
    <dbReference type="NCBI Taxonomy" id="2935761"/>
    <lineage>
        <taxon>Eukaryota</taxon>
        <taxon>Viridiplantae</taxon>
        <taxon>Streptophyta</taxon>
        <taxon>Embryophyta</taxon>
        <taxon>Tracheophyta</taxon>
        <taxon>Spermatophyta</taxon>
        <taxon>Magnoliopsida</taxon>
        <taxon>eudicotyledons</taxon>
        <taxon>Gunneridae</taxon>
        <taxon>Pentapetalae</taxon>
        <taxon>rosids</taxon>
        <taxon>malvids</taxon>
        <taxon>Sapindales</taxon>
        <taxon>Rutaceae</taxon>
        <taxon>Aurantioideae</taxon>
        <taxon>Citrus</taxon>
    </lineage>
</organism>